<evidence type="ECO:0000313" key="7">
    <source>
        <dbReference type="EMBL" id="KAG2226775.1"/>
    </source>
</evidence>
<evidence type="ECO:0000313" key="8">
    <source>
        <dbReference type="Proteomes" id="UP000646827"/>
    </source>
</evidence>
<dbReference type="Gene3D" id="2.60.40.3960">
    <property type="entry name" value="Velvet domain"/>
    <property type="match status" value="1"/>
</dbReference>
<evidence type="ECO:0000256" key="2">
    <source>
        <dbReference type="ARBA" id="ARBA00023015"/>
    </source>
</evidence>
<dbReference type="PROSITE" id="PS51821">
    <property type="entry name" value="VELVET"/>
    <property type="match status" value="1"/>
</dbReference>
<dbReference type="AlphaFoldDB" id="A0A8H7VN49"/>
<dbReference type="OrthoDB" id="5599552at2759"/>
<evidence type="ECO:0000256" key="1">
    <source>
        <dbReference type="ARBA" id="ARBA00004123"/>
    </source>
</evidence>
<evidence type="ECO:0000256" key="4">
    <source>
        <dbReference type="ARBA" id="ARBA00023242"/>
    </source>
</evidence>
<protein>
    <recommendedName>
        <fullName evidence="6">Velvet domain-containing protein</fullName>
    </recommendedName>
</protein>
<evidence type="ECO:0000256" key="5">
    <source>
        <dbReference type="SAM" id="MobiDB-lite"/>
    </source>
</evidence>
<keyword evidence="3" id="KW-0804">Transcription</keyword>
<feature type="compositionally biased region" description="Low complexity" evidence="5">
    <location>
        <begin position="423"/>
        <end position="433"/>
    </location>
</feature>
<feature type="domain" description="Velvet" evidence="6">
    <location>
        <begin position="13"/>
        <end position="180"/>
    </location>
</feature>
<feature type="compositionally biased region" description="Basic residues" evidence="5">
    <location>
        <begin position="441"/>
        <end position="450"/>
    </location>
</feature>
<keyword evidence="2" id="KW-0805">Transcription regulation</keyword>
<dbReference type="EMBL" id="JAEPRB010000013">
    <property type="protein sequence ID" value="KAG2226775.1"/>
    <property type="molecule type" value="Genomic_DNA"/>
</dbReference>
<proteinExistence type="predicted"/>
<dbReference type="InterPro" id="IPR021740">
    <property type="entry name" value="Velvet"/>
</dbReference>
<dbReference type="PANTHER" id="PTHR33572">
    <property type="entry name" value="SPORE DEVELOPMENT REGULATOR VOSA"/>
    <property type="match status" value="1"/>
</dbReference>
<evidence type="ECO:0000259" key="6">
    <source>
        <dbReference type="PROSITE" id="PS51821"/>
    </source>
</evidence>
<dbReference type="Pfam" id="PF11754">
    <property type="entry name" value="Velvet"/>
    <property type="match status" value="2"/>
</dbReference>
<dbReference type="PANTHER" id="PTHR33572:SF18">
    <property type="entry name" value="SPORE DEVELOPMENT REGULATOR VOSA"/>
    <property type="match status" value="1"/>
</dbReference>
<comment type="caution">
    <text evidence="7">The sequence shown here is derived from an EMBL/GenBank/DDBJ whole genome shotgun (WGS) entry which is preliminary data.</text>
</comment>
<feature type="region of interest" description="Disordered" evidence="5">
    <location>
        <begin position="377"/>
        <end position="476"/>
    </location>
</feature>
<keyword evidence="8" id="KW-1185">Reference proteome</keyword>
<feature type="compositionally biased region" description="Basic residues" evidence="5">
    <location>
        <begin position="457"/>
        <end position="467"/>
    </location>
</feature>
<comment type="subcellular location">
    <subcellularLocation>
        <location evidence="1">Nucleus</location>
    </subcellularLocation>
</comment>
<name>A0A8H7VN49_9FUNG</name>
<organism evidence="7 8">
    <name type="scientific">Circinella minor</name>
    <dbReference type="NCBI Taxonomy" id="1195481"/>
    <lineage>
        <taxon>Eukaryota</taxon>
        <taxon>Fungi</taxon>
        <taxon>Fungi incertae sedis</taxon>
        <taxon>Mucoromycota</taxon>
        <taxon>Mucoromycotina</taxon>
        <taxon>Mucoromycetes</taxon>
        <taxon>Mucorales</taxon>
        <taxon>Lichtheimiaceae</taxon>
        <taxon>Circinella</taxon>
    </lineage>
</organism>
<dbReference type="InterPro" id="IPR038491">
    <property type="entry name" value="Velvet_dom_sf"/>
</dbReference>
<dbReference type="InterPro" id="IPR037525">
    <property type="entry name" value="Velvet_dom"/>
</dbReference>
<sequence>MSTLQTRSHYEITERNRIQLVVRQQPVKARLCSFKEKVDRRPVDPPPIVQLIDRDNDPSYLQNPYFFLYATLATTTGDDLHFSNNTRTTAGSVVQSLHKLKDVDNRDGGFFIFADISVRHEGFFKLKFTLFKIEQSHVFRICSIFSDPFQVYSPKTFPGMSESTFLTRCFSDQGVRIRIRKETRASGPTKRRKTEDDHDGDRDPVSPFIVHDPSEGSSSSRFRLPVNQAEPATPIPYLQHHQTQHHTALPSSTSSLPMLHPPPLTALPLTTTSSSPSSTTDVSYSMHAMSMQNLLLSPQQQQQQKQQHSDSNYRYITTASSTTATTTTIPTTTTSMMTDELQTVVEGAPPPTSQSLFTQSLQLPPIVRRSTIQQTTISNSSPSFLPSTSAATLEPSSSTGSTSSSSNPSIQPSSVPDDYFIHTSNNNTSSTTSITEGSWFSHHHHHHPQHHPQYQYHHQHYHNHNHHPNKDGGSSS</sequence>
<accession>A0A8H7VN49</accession>
<dbReference type="GO" id="GO:0005634">
    <property type="term" value="C:nucleus"/>
    <property type="evidence" value="ECO:0007669"/>
    <property type="project" value="UniProtKB-SubCell"/>
</dbReference>
<feature type="compositionally biased region" description="Low complexity" evidence="5">
    <location>
        <begin position="377"/>
        <end position="416"/>
    </location>
</feature>
<dbReference type="Proteomes" id="UP000646827">
    <property type="component" value="Unassembled WGS sequence"/>
</dbReference>
<gene>
    <name evidence="7" type="ORF">INT45_005740</name>
</gene>
<reference evidence="7 8" key="1">
    <citation type="submission" date="2020-12" db="EMBL/GenBank/DDBJ databases">
        <title>Metabolic potential, ecology and presence of endohyphal bacteria is reflected in genomic diversity of Mucoromycotina.</title>
        <authorList>
            <person name="Muszewska A."/>
            <person name="Okrasinska A."/>
            <person name="Steczkiewicz K."/>
            <person name="Drgas O."/>
            <person name="Orlowska M."/>
            <person name="Perlinska-Lenart U."/>
            <person name="Aleksandrzak-Piekarczyk T."/>
            <person name="Szatraj K."/>
            <person name="Zielenkiewicz U."/>
            <person name="Pilsyk S."/>
            <person name="Malc E."/>
            <person name="Mieczkowski P."/>
            <person name="Kruszewska J.S."/>
            <person name="Biernat P."/>
            <person name="Pawlowska J."/>
        </authorList>
    </citation>
    <scope>NUCLEOTIDE SEQUENCE [LARGE SCALE GENOMIC DNA]</scope>
    <source>
        <strain evidence="7 8">CBS 142.35</strain>
    </source>
</reference>
<feature type="compositionally biased region" description="Basic and acidic residues" evidence="5">
    <location>
        <begin position="193"/>
        <end position="204"/>
    </location>
</feature>
<feature type="region of interest" description="Disordered" evidence="5">
    <location>
        <begin position="179"/>
        <end position="222"/>
    </location>
</feature>
<keyword evidence="4" id="KW-0539">Nucleus</keyword>
<feature type="region of interest" description="Disordered" evidence="5">
    <location>
        <begin position="240"/>
        <end position="262"/>
    </location>
</feature>
<evidence type="ECO:0000256" key="3">
    <source>
        <dbReference type="ARBA" id="ARBA00023163"/>
    </source>
</evidence>